<protein>
    <submittedName>
        <fullName evidence="11">Gag-Pol polyprotein</fullName>
    </submittedName>
</protein>
<dbReference type="SUPFAM" id="SSF56672">
    <property type="entry name" value="DNA/RNA polymerases"/>
    <property type="match status" value="1"/>
</dbReference>
<feature type="compositionally biased region" description="Basic and acidic residues" evidence="9">
    <location>
        <begin position="409"/>
        <end position="419"/>
    </location>
</feature>
<dbReference type="InterPro" id="IPR001584">
    <property type="entry name" value="Integrase_cat-core"/>
</dbReference>
<feature type="region of interest" description="Disordered" evidence="9">
    <location>
        <begin position="399"/>
        <end position="433"/>
    </location>
</feature>
<dbReference type="GO" id="GO:0003964">
    <property type="term" value="F:RNA-directed DNA polymerase activity"/>
    <property type="evidence" value="ECO:0007669"/>
    <property type="project" value="UniProtKB-KW"/>
</dbReference>
<dbReference type="PANTHER" id="PTHR37984">
    <property type="entry name" value="PROTEIN CBG26694"/>
    <property type="match status" value="1"/>
</dbReference>
<dbReference type="InterPro" id="IPR041577">
    <property type="entry name" value="RT_RNaseH_2"/>
</dbReference>
<dbReference type="GO" id="GO:0003676">
    <property type="term" value="F:nucleic acid binding"/>
    <property type="evidence" value="ECO:0007669"/>
    <property type="project" value="InterPro"/>
</dbReference>
<keyword evidence="12" id="KW-1185">Reference proteome</keyword>
<dbReference type="InterPro" id="IPR036397">
    <property type="entry name" value="RNaseH_sf"/>
</dbReference>
<dbReference type="SUPFAM" id="SSF53098">
    <property type="entry name" value="Ribonuclease H-like"/>
    <property type="match status" value="1"/>
</dbReference>
<keyword evidence="2" id="KW-0548">Nucleotidyltransferase</keyword>
<dbReference type="InterPro" id="IPR050951">
    <property type="entry name" value="Retrovirus_Pol_polyprotein"/>
</dbReference>
<evidence type="ECO:0000256" key="7">
    <source>
        <dbReference type="ARBA" id="ARBA00022908"/>
    </source>
</evidence>
<proteinExistence type="predicted"/>
<feature type="compositionally biased region" description="Polar residues" evidence="9">
    <location>
        <begin position="77"/>
        <end position="89"/>
    </location>
</feature>
<keyword evidence="8" id="KW-0695">RNA-directed DNA polymerase</keyword>
<keyword evidence="7" id="KW-0229">DNA integration</keyword>
<dbReference type="GO" id="GO:0004190">
    <property type="term" value="F:aspartic-type endopeptidase activity"/>
    <property type="evidence" value="ECO:0007669"/>
    <property type="project" value="InterPro"/>
</dbReference>
<sequence length="784" mass="87759">MFCSERNSIIITVSFHHAGNVFDKPNAFGMSFNIHIPIDDISEVDLEQDLEEAARLEQEDDIWSSALNHRRPEHELPSSNAEVSYGSETEYQNKPIAPPIREEFSGIDIKSRNNVRGKTGSKNIKHHTEFDLAKARKLIEASRNNLLVDNVVEMPLAREKEKVIPKENGEGQWLNLQDNQDQSGIETESKGIGSNSKKNKQQKESMEAIGIKKPPEDESFQNIMLELSNLKVGAKDKTPKPPAKKIPGDLKAKKHEEVSFKTTGVPKDDKSQTDEKTNNMITTQKVRSALQRDTTAKEDALYELFKKQIAQAKDNKNERHAPSGGENFQAQEINSNQQGIKRVNKHKKHRKAFRKQSMVDNTALARMVAVDSQTNKNETTVFHLVNKGTDRVDIPLSETEKAWHHKTHEKVSTGKRQDEPTVASTTAGPPDPQLIITDSITGRHFLVDTGAQVSVIPPTWRERHFGQRGQALQAANGTAISTFLAHVMSNYDFMIHSPRCIASTPASLCPTKVPLSKDSQLDSRYDMAFASCKEALAEASMLSHPKHGAHIFLTTDASHQAIGGVLEQYVNGIWQPLAFFSKRLRPPEMRTSRWPEVIPLSGTSSTNCAKALIRNWMSRFGVPLDITSDRGTQFTSTLWGEIANQLGVQLHRTTAYHPQSNGLVEPQSYVQKSLRDSKFVFIRHDGHRGPLQRPYDGPFHVVAPGDKTFRVMVGEREEIISVDRLKPAHVDLTSPAQPPRRGHPPLQPAQSEPQETPEPEDLSSRPQARSTQSGRAVRLPPRFQ</sequence>
<dbReference type="GO" id="GO:0006508">
    <property type="term" value="P:proteolysis"/>
    <property type="evidence" value="ECO:0007669"/>
    <property type="project" value="InterPro"/>
</dbReference>
<evidence type="ECO:0000256" key="3">
    <source>
        <dbReference type="ARBA" id="ARBA00022722"/>
    </source>
</evidence>
<dbReference type="Proteomes" id="UP000735302">
    <property type="component" value="Unassembled WGS sequence"/>
</dbReference>
<feature type="region of interest" description="Disordered" evidence="9">
    <location>
        <begin position="724"/>
        <end position="784"/>
    </location>
</feature>
<evidence type="ECO:0000313" key="12">
    <source>
        <dbReference type="Proteomes" id="UP000735302"/>
    </source>
</evidence>
<dbReference type="GO" id="GO:0004519">
    <property type="term" value="F:endonuclease activity"/>
    <property type="evidence" value="ECO:0007669"/>
    <property type="project" value="UniProtKB-KW"/>
</dbReference>
<keyword evidence="4" id="KW-0255">Endonuclease</keyword>
<evidence type="ECO:0000259" key="10">
    <source>
        <dbReference type="PROSITE" id="PS50994"/>
    </source>
</evidence>
<gene>
    <name evidence="11" type="ORF">PoB_001479900</name>
</gene>
<comment type="caution">
    <text evidence="11">The sequence shown here is derived from an EMBL/GenBank/DDBJ whole genome shotgun (WGS) entry which is preliminary data.</text>
</comment>
<keyword evidence="3" id="KW-0540">Nuclease</keyword>
<evidence type="ECO:0000256" key="2">
    <source>
        <dbReference type="ARBA" id="ARBA00022695"/>
    </source>
</evidence>
<evidence type="ECO:0000256" key="9">
    <source>
        <dbReference type="SAM" id="MobiDB-lite"/>
    </source>
</evidence>
<dbReference type="Pfam" id="PF17919">
    <property type="entry name" value="RT_RNaseH_2"/>
    <property type="match status" value="1"/>
</dbReference>
<feature type="compositionally biased region" description="Polar residues" evidence="9">
    <location>
        <begin position="764"/>
        <end position="774"/>
    </location>
</feature>
<dbReference type="InterPro" id="IPR043502">
    <property type="entry name" value="DNA/RNA_pol_sf"/>
</dbReference>
<reference evidence="11 12" key="1">
    <citation type="journal article" date="2021" name="Elife">
        <title>Chloroplast acquisition without the gene transfer in kleptoplastic sea slugs, Plakobranchus ocellatus.</title>
        <authorList>
            <person name="Maeda T."/>
            <person name="Takahashi S."/>
            <person name="Yoshida T."/>
            <person name="Shimamura S."/>
            <person name="Takaki Y."/>
            <person name="Nagai Y."/>
            <person name="Toyoda A."/>
            <person name="Suzuki Y."/>
            <person name="Arimoto A."/>
            <person name="Ishii H."/>
            <person name="Satoh N."/>
            <person name="Nishiyama T."/>
            <person name="Hasebe M."/>
            <person name="Maruyama T."/>
            <person name="Minagawa J."/>
            <person name="Obokata J."/>
            <person name="Shigenobu S."/>
        </authorList>
    </citation>
    <scope>NUCLEOTIDE SEQUENCE [LARGE SCALE GENOMIC DNA]</scope>
</reference>
<dbReference type="GO" id="GO:0015074">
    <property type="term" value="P:DNA integration"/>
    <property type="evidence" value="ECO:0007669"/>
    <property type="project" value="UniProtKB-KW"/>
</dbReference>
<feature type="domain" description="Integrase catalytic" evidence="10">
    <location>
        <begin position="592"/>
        <end position="665"/>
    </location>
</feature>
<feature type="region of interest" description="Disordered" evidence="9">
    <location>
        <begin position="68"/>
        <end position="89"/>
    </location>
</feature>
<dbReference type="EMBL" id="BLXT01001848">
    <property type="protein sequence ID" value="GFN88293.1"/>
    <property type="molecule type" value="Genomic_DNA"/>
</dbReference>
<dbReference type="PROSITE" id="PS50994">
    <property type="entry name" value="INTEGRASE"/>
    <property type="match status" value="1"/>
</dbReference>
<keyword evidence="5" id="KW-0378">Hydrolase</keyword>
<evidence type="ECO:0000256" key="4">
    <source>
        <dbReference type="ARBA" id="ARBA00022759"/>
    </source>
</evidence>
<evidence type="ECO:0000256" key="1">
    <source>
        <dbReference type="ARBA" id="ARBA00022679"/>
    </source>
</evidence>
<dbReference type="InterPro" id="IPR001969">
    <property type="entry name" value="Aspartic_peptidase_AS"/>
</dbReference>
<dbReference type="PROSITE" id="PS00141">
    <property type="entry name" value="ASP_PROTEASE"/>
    <property type="match status" value="1"/>
</dbReference>
<accession>A0AAV3Z1K9</accession>
<organism evidence="11 12">
    <name type="scientific">Plakobranchus ocellatus</name>
    <dbReference type="NCBI Taxonomy" id="259542"/>
    <lineage>
        <taxon>Eukaryota</taxon>
        <taxon>Metazoa</taxon>
        <taxon>Spiralia</taxon>
        <taxon>Lophotrochozoa</taxon>
        <taxon>Mollusca</taxon>
        <taxon>Gastropoda</taxon>
        <taxon>Heterobranchia</taxon>
        <taxon>Euthyneura</taxon>
        <taxon>Panpulmonata</taxon>
        <taxon>Sacoglossa</taxon>
        <taxon>Placobranchoidea</taxon>
        <taxon>Plakobranchidae</taxon>
        <taxon>Plakobranchus</taxon>
    </lineage>
</organism>
<keyword evidence="1" id="KW-0808">Transferase</keyword>
<evidence type="ECO:0000256" key="8">
    <source>
        <dbReference type="ARBA" id="ARBA00022918"/>
    </source>
</evidence>
<dbReference type="PANTHER" id="PTHR37984:SF15">
    <property type="entry name" value="INTEGRASE CATALYTIC DOMAIN-CONTAINING PROTEIN"/>
    <property type="match status" value="1"/>
</dbReference>
<feature type="region of interest" description="Disordered" evidence="9">
    <location>
        <begin position="165"/>
        <end position="206"/>
    </location>
</feature>
<feature type="compositionally biased region" description="Basic and acidic residues" evidence="9">
    <location>
        <begin position="246"/>
        <end position="255"/>
    </location>
</feature>
<evidence type="ECO:0000256" key="6">
    <source>
        <dbReference type="ARBA" id="ARBA00022842"/>
    </source>
</evidence>
<feature type="compositionally biased region" description="Polar residues" evidence="9">
    <location>
        <begin position="174"/>
        <end position="186"/>
    </location>
</feature>
<feature type="region of interest" description="Disordered" evidence="9">
    <location>
        <begin position="233"/>
        <end position="255"/>
    </location>
</feature>
<evidence type="ECO:0000313" key="11">
    <source>
        <dbReference type="EMBL" id="GFN88293.1"/>
    </source>
</evidence>
<evidence type="ECO:0000256" key="5">
    <source>
        <dbReference type="ARBA" id="ARBA00022801"/>
    </source>
</evidence>
<dbReference type="InterPro" id="IPR012337">
    <property type="entry name" value="RNaseH-like_sf"/>
</dbReference>
<dbReference type="AlphaFoldDB" id="A0AAV3Z1K9"/>
<dbReference type="Gene3D" id="3.30.420.10">
    <property type="entry name" value="Ribonuclease H-like superfamily/Ribonuclease H"/>
    <property type="match status" value="1"/>
</dbReference>
<keyword evidence="6" id="KW-0460">Magnesium</keyword>
<name>A0AAV3Z1K9_9GAST</name>